<dbReference type="CDD" id="cd16539">
    <property type="entry name" value="RING-HC_RNF113A_B"/>
    <property type="match status" value="1"/>
</dbReference>
<organism evidence="17 18">
    <name type="scientific">Eremothecium cymbalariae (strain CBS 270.75 / DBVPG 7215 / KCTC 17166 / NRRL Y-17582)</name>
    <name type="common">Yeast</name>
    <dbReference type="NCBI Taxonomy" id="931890"/>
    <lineage>
        <taxon>Eukaryota</taxon>
        <taxon>Fungi</taxon>
        <taxon>Dikarya</taxon>
        <taxon>Ascomycota</taxon>
        <taxon>Saccharomycotina</taxon>
        <taxon>Saccharomycetes</taxon>
        <taxon>Saccharomycetales</taxon>
        <taxon>Saccharomycetaceae</taxon>
        <taxon>Eremothecium</taxon>
    </lineage>
</organism>
<sequence>MFKKRGIKGGNQKKLKIVNSLQEEDESEICTEVLVKKRKVIPSESIPDGKEDDKAAGTCNTAGNLNGWDDGGDANAVKKASQDTLTVMGHATREQAFDREMESETSVQKLRGSYVKPAVGRNIRTNILMDYQPDVCKDFKQTGYCGYGDSCKFLHSRDDFKAGWKLNQEWKVKDKEETELEKEVEDIPFKCIICEENYKSPVVTKCGHYFCSKCFMNRVKITPNCAICKEDTQGVVKMATKLQKLLDSQKKV</sequence>
<keyword evidence="10 14" id="KW-0238">DNA-binding</keyword>
<keyword evidence="11 14" id="KW-0508">mRNA splicing</keyword>
<evidence type="ECO:0000256" key="4">
    <source>
        <dbReference type="ARBA" id="ARBA00020647"/>
    </source>
</evidence>
<feature type="domain" description="C3H1-type" evidence="16">
    <location>
        <begin position="130"/>
        <end position="158"/>
    </location>
</feature>
<dbReference type="eggNOG" id="KOG1813">
    <property type="taxonomic scope" value="Eukaryota"/>
</dbReference>
<keyword evidence="5 14" id="KW-0507">mRNA processing</keyword>
<dbReference type="InterPro" id="IPR013083">
    <property type="entry name" value="Znf_RING/FYVE/PHD"/>
</dbReference>
<dbReference type="SUPFAM" id="SSF90229">
    <property type="entry name" value="CCCH zinc finger"/>
    <property type="match status" value="1"/>
</dbReference>
<evidence type="ECO:0000259" key="16">
    <source>
        <dbReference type="PROSITE" id="PS50103"/>
    </source>
</evidence>
<dbReference type="GO" id="GO:0003677">
    <property type="term" value="F:DNA binding"/>
    <property type="evidence" value="ECO:0007669"/>
    <property type="project" value="UniProtKB-UniRule"/>
</dbReference>
<protein>
    <recommendedName>
        <fullName evidence="4 14">Pre-mRNA-splicing factor CWC24</fullName>
    </recommendedName>
</protein>
<comment type="similarity">
    <text evidence="3 14">Belongs to the CWC24 family.</text>
</comment>
<dbReference type="PANTHER" id="PTHR12930:SF0">
    <property type="entry name" value="RING FINGER PROTEIN 113B"/>
    <property type="match status" value="1"/>
</dbReference>
<proteinExistence type="inferred from homology"/>
<evidence type="ECO:0000313" key="18">
    <source>
        <dbReference type="Proteomes" id="UP000006790"/>
    </source>
</evidence>
<evidence type="ECO:0000256" key="11">
    <source>
        <dbReference type="ARBA" id="ARBA00023187"/>
    </source>
</evidence>
<dbReference type="FunFam" id="4.10.1000.10:FF:000041">
    <property type="entry name" value="Pre-mRNA-splicing factor CWC24"/>
    <property type="match status" value="1"/>
</dbReference>
<dbReference type="GO" id="GO:0000974">
    <property type="term" value="C:Prp19 complex"/>
    <property type="evidence" value="ECO:0007669"/>
    <property type="project" value="EnsemblFungi"/>
</dbReference>
<keyword evidence="9 13" id="KW-0862">Zinc</keyword>
<dbReference type="Gene3D" id="3.30.40.10">
    <property type="entry name" value="Zinc/RING finger domain, C3HC4 (zinc finger)"/>
    <property type="match status" value="1"/>
</dbReference>
<evidence type="ECO:0000256" key="14">
    <source>
        <dbReference type="RuleBase" id="RU367110"/>
    </source>
</evidence>
<gene>
    <name evidence="17" type="ordered locus">Ecym_1443</name>
</gene>
<dbReference type="PANTHER" id="PTHR12930">
    <property type="entry name" value="ZINC FINGER PROTEIN 183"/>
    <property type="match status" value="1"/>
</dbReference>
<feature type="domain" description="RING-type" evidence="15">
    <location>
        <begin position="191"/>
        <end position="229"/>
    </location>
</feature>
<comment type="subunit">
    <text evidence="14">Associated with the spliceosome.</text>
</comment>
<dbReference type="GO" id="GO:0034247">
    <property type="term" value="P:snoRNA splicing"/>
    <property type="evidence" value="ECO:0007669"/>
    <property type="project" value="EnsemblFungi"/>
</dbReference>
<evidence type="ECO:0000256" key="7">
    <source>
        <dbReference type="ARBA" id="ARBA00022728"/>
    </source>
</evidence>
<feature type="zinc finger region" description="C3H1-type" evidence="13">
    <location>
        <begin position="130"/>
        <end position="158"/>
    </location>
</feature>
<keyword evidence="12 14" id="KW-0539">Nucleus</keyword>
<dbReference type="Gene3D" id="4.10.1000.10">
    <property type="entry name" value="Zinc finger, CCCH-type"/>
    <property type="match status" value="1"/>
</dbReference>
<dbReference type="InterPro" id="IPR000571">
    <property type="entry name" value="Znf_CCCH"/>
</dbReference>
<keyword evidence="6 13" id="KW-0479">Metal-binding</keyword>
<evidence type="ECO:0000256" key="1">
    <source>
        <dbReference type="ARBA" id="ARBA00003777"/>
    </source>
</evidence>
<dbReference type="KEGG" id="erc:Ecym_1443"/>
<evidence type="ECO:0000256" key="10">
    <source>
        <dbReference type="ARBA" id="ARBA00023125"/>
    </source>
</evidence>
<dbReference type="Proteomes" id="UP000006790">
    <property type="component" value="Chromosome 1"/>
</dbReference>
<evidence type="ECO:0000256" key="3">
    <source>
        <dbReference type="ARBA" id="ARBA00009161"/>
    </source>
</evidence>
<dbReference type="EMBL" id="CP002497">
    <property type="protein sequence ID" value="AET37669.1"/>
    <property type="molecule type" value="Genomic_DNA"/>
</dbReference>
<name>G8JMF2_ERECY</name>
<keyword evidence="18" id="KW-1185">Reference proteome</keyword>
<keyword evidence="7 14" id="KW-0747">Spliceosome</keyword>
<evidence type="ECO:0000256" key="9">
    <source>
        <dbReference type="ARBA" id="ARBA00022833"/>
    </source>
</evidence>
<evidence type="ECO:0000256" key="2">
    <source>
        <dbReference type="ARBA" id="ARBA00004123"/>
    </source>
</evidence>
<dbReference type="Pfam" id="PF13920">
    <property type="entry name" value="zf-C3HC4_3"/>
    <property type="match status" value="1"/>
</dbReference>
<evidence type="ECO:0000256" key="12">
    <source>
        <dbReference type="ARBA" id="ARBA00023242"/>
    </source>
</evidence>
<dbReference type="SMART" id="SM00184">
    <property type="entry name" value="RING"/>
    <property type="match status" value="1"/>
</dbReference>
<evidence type="ECO:0000256" key="6">
    <source>
        <dbReference type="ARBA" id="ARBA00022723"/>
    </source>
</evidence>
<dbReference type="RefSeq" id="XP_003644486.1">
    <property type="nucleotide sequence ID" value="XM_003644438.1"/>
</dbReference>
<evidence type="ECO:0000256" key="8">
    <source>
        <dbReference type="ARBA" id="ARBA00022771"/>
    </source>
</evidence>
<evidence type="ECO:0000256" key="5">
    <source>
        <dbReference type="ARBA" id="ARBA00022664"/>
    </source>
</evidence>
<comment type="subcellular location">
    <subcellularLocation>
        <location evidence="2 14">Nucleus</location>
    </subcellularLocation>
</comment>
<dbReference type="InterPro" id="IPR039971">
    <property type="entry name" value="CWC24-like"/>
</dbReference>
<evidence type="ECO:0000256" key="13">
    <source>
        <dbReference type="PROSITE-ProRule" id="PRU00723"/>
    </source>
</evidence>
<dbReference type="InterPro" id="IPR036855">
    <property type="entry name" value="Znf_CCCH_sf"/>
</dbReference>
<evidence type="ECO:0000313" key="17">
    <source>
        <dbReference type="EMBL" id="AET37669.1"/>
    </source>
</evidence>
<dbReference type="PROSITE" id="PS50089">
    <property type="entry name" value="ZF_RING_2"/>
    <property type="match status" value="1"/>
</dbReference>
<keyword evidence="8 13" id="KW-0863">Zinc-finger</keyword>
<dbReference type="OrthoDB" id="25761at2759"/>
<dbReference type="GeneID" id="11470397"/>
<accession>G8JMF2</accession>
<dbReference type="GO" id="GO:0005684">
    <property type="term" value="C:U2-type spliceosomal complex"/>
    <property type="evidence" value="ECO:0007669"/>
    <property type="project" value="EnsemblFungi"/>
</dbReference>
<reference evidence="18" key="1">
    <citation type="journal article" date="2012" name="G3 (Bethesda)">
        <title>Pichia sorbitophila, an interspecies yeast hybrid reveals early steps of genome resolution following polyploidization.</title>
        <authorList>
            <person name="Leh Louis V."/>
            <person name="Despons L."/>
            <person name="Friedrich A."/>
            <person name="Martin T."/>
            <person name="Durrens P."/>
            <person name="Casaregola S."/>
            <person name="Neuveglise C."/>
            <person name="Fairhead C."/>
            <person name="Marck C."/>
            <person name="Cruz J.A."/>
            <person name="Straub M.L."/>
            <person name="Kugler V."/>
            <person name="Sacerdot C."/>
            <person name="Uzunov Z."/>
            <person name="Thierry A."/>
            <person name="Weiss S."/>
            <person name="Bleykasten C."/>
            <person name="De Montigny J."/>
            <person name="Jacques N."/>
            <person name="Jung P."/>
            <person name="Lemaire M."/>
            <person name="Mallet S."/>
            <person name="Morel G."/>
            <person name="Richard G.F."/>
            <person name="Sarkar A."/>
            <person name="Savel G."/>
            <person name="Schacherer J."/>
            <person name="Seret M.L."/>
            <person name="Talla E."/>
            <person name="Samson G."/>
            <person name="Jubin C."/>
            <person name="Poulain J."/>
            <person name="Vacherie B."/>
            <person name="Barbe V."/>
            <person name="Pelletier E."/>
            <person name="Sherman D.J."/>
            <person name="Westhof E."/>
            <person name="Weissenbach J."/>
            <person name="Baret P.V."/>
            <person name="Wincker P."/>
            <person name="Gaillardin C."/>
            <person name="Dujon B."/>
            <person name="Souciet J.L."/>
        </authorList>
    </citation>
    <scope>NUCLEOTIDE SEQUENCE [LARGE SCALE GENOMIC DNA]</scope>
    <source>
        <strain evidence="18">CBS 270.75 / DBVPG 7215 / KCTC 17166 / NRRL Y-17582</strain>
    </source>
</reference>
<dbReference type="HOGENOM" id="CLU_050460_3_0_1"/>
<dbReference type="Pfam" id="PF00642">
    <property type="entry name" value="zf-CCCH"/>
    <property type="match status" value="1"/>
</dbReference>
<dbReference type="SMART" id="SM00356">
    <property type="entry name" value="ZnF_C3H1"/>
    <property type="match status" value="1"/>
</dbReference>
<dbReference type="InParanoid" id="G8JMF2"/>
<dbReference type="SUPFAM" id="SSF57850">
    <property type="entry name" value="RING/U-box"/>
    <property type="match status" value="1"/>
</dbReference>
<dbReference type="GO" id="GO:0008270">
    <property type="term" value="F:zinc ion binding"/>
    <property type="evidence" value="ECO:0007669"/>
    <property type="project" value="UniProtKB-KW"/>
</dbReference>
<dbReference type="AlphaFoldDB" id="G8JMF2"/>
<dbReference type="PROSITE" id="PS50103">
    <property type="entry name" value="ZF_C3H1"/>
    <property type="match status" value="1"/>
</dbReference>
<dbReference type="InterPro" id="IPR001841">
    <property type="entry name" value="Znf_RING"/>
</dbReference>
<evidence type="ECO:0000259" key="15">
    <source>
        <dbReference type="PROSITE" id="PS50089"/>
    </source>
</evidence>
<dbReference type="STRING" id="931890.G8JMF2"/>
<dbReference type="GO" id="GO:0000349">
    <property type="term" value="P:generation of catalytic spliceosome for first transesterification step"/>
    <property type="evidence" value="ECO:0007669"/>
    <property type="project" value="EnsemblFungi"/>
</dbReference>
<comment type="function">
    <text evidence="1 14">Involved in pre-mRNA splicing.</text>
</comment>